<dbReference type="HOGENOM" id="CLU_081304_1_2_6"/>
<feature type="region of interest" description="Disordered" evidence="1">
    <location>
        <begin position="161"/>
        <end position="187"/>
    </location>
</feature>
<keyword evidence="2" id="KW-0472">Membrane</keyword>
<keyword evidence="4" id="KW-1185">Reference proteome</keyword>
<dbReference type="EMBL" id="CM001475">
    <property type="protein sequence ID" value="EIC30385.1"/>
    <property type="molecule type" value="Genomic_DNA"/>
</dbReference>
<dbReference type="GO" id="GO:0043683">
    <property type="term" value="P:type IV pilus assembly"/>
    <property type="evidence" value="ECO:0007669"/>
    <property type="project" value="TreeGrafter"/>
</dbReference>
<feature type="compositionally biased region" description="Basic and acidic residues" evidence="1">
    <location>
        <begin position="161"/>
        <end position="171"/>
    </location>
</feature>
<dbReference type="PANTHER" id="PTHR40278:SF2">
    <property type="entry name" value="TYPE IV PILUS INNER MEMBRANE COMPONENT PILN"/>
    <property type="match status" value="1"/>
</dbReference>
<dbReference type="Pfam" id="PF05137">
    <property type="entry name" value="PilN"/>
    <property type="match status" value="1"/>
</dbReference>
<dbReference type="PANTHER" id="PTHR40278">
    <property type="entry name" value="DNA UTILIZATION PROTEIN HOFN"/>
    <property type="match status" value="1"/>
</dbReference>
<dbReference type="InterPro" id="IPR007813">
    <property type="entry name" value="PilN"/>
</dbReference>
<reference evidence="3 4" key="1">
    <citation type="journal article" date="2013" name="Genome Announc.">
        <title>Genome Sequence of the Obligate Gammaproteobacterial Methanotroph Methylomicrobium album Strain BG8.</title>
        <authorList>
            <person name="Kits K.D."/>
            <person name="Kalyuzhnaya M.G."/>
            <person name="Klotz M.G."/>
            <person name="Jetten M.S."/>
            <person name="Op den Camp H.J."/>
            <person name="Vuilleumier S."/>
            <person name="Bringel F."/>
            <person name="Dispirito A.A."/>
            <person name="Murrell J.C."/>
            <person name="Bruce D."/>
            <person name="Cheng J.F."/>
            <person name="Copeland A."/>
            <person name="Goodwin L."/>
            <person name="Hauser L."/>
            <person name="Lajus A."/>
            <person name="Land M.L."/>
            <person name="Lapidus A."/>
            <person name="Lucas S."/>
            <person name="Medigue C."/>
            <person name="Pitluck S."/>
            <person name="Woyke T."/>
            <person name="Zeytun A."/>
            <person name="Stein L.Y."/>
        </authorList>
    </citation>
    <scope>NUCLEOTIDE SEQUENCE [LARGE SCALE GENOMIC DNA]</scope>
    <source>
        <strain evidence="3 4">BG8</strain>
    </source>
</reference>
<accession>H8GJM5</accession>
<organism evidence="3 4">
    <name type="scientific">Methylomicrobium album BG8</name>
    <dbReference type="NCBI Taxonomy" id="686340"/>
    <lineage>
        <taxon>Bacteria</taxon>
        <taxon>Pseudomonadati</taxon>
        <taxon>Pseudomonadota</taxon>
        <taxon>Gammaproteobacteria</taxon>
        <taxon>Methylococcales</taxon>
        <taxon>Methylococcaceae</taxon>
        <taxon>Methylomicrobium</taxon>
    </lineage>
</organism>
<evidence type="ECO:0000256" key="2">
    <source>
        <dbReference type="SAM" id="Phobius"/>
    </source>
</evidence>
<proteinExistence type="predicted"/>
<dbReference type="Proteomes" id="UP000005090">
    <property type="component" value="Chromosome"/>
</dbReference>
<dbReference type="RefSeq" id="WP_005372986.1">
    <property type="nucleotide sequence ID" value="NZ_CM001475.1"/>
</dbReference>
<gene>
    <name evidence="3" type="ORF">Metal_2678</name>
</gene>
<dbReference type="InterPro" id="IPR052534">
    <property type="entry name" value="Extracell_DNA_Util/SecSys_Comp"/>
</dbReference>
<evidence type="ECO:0000313" key="4">
    <source>
        <dbReference type="Proteomes" id="UP000005090"/>
    </source>
</evidence>
<keyword evidence="2" id="KW-1133">Transmembrane helix</keyword>
<sequence>MAKINLLPWREELRKQKLKDFIAAIGASVLLTIGLLVAVHIYIEGLKEYQSQRNRLLETEIRLLDVQIAKIRDIEETKKKLLAKINVIQKLQESRPEVVHLFDEIPKVTPDGIYLTQLTQAGSALTFEGKTQSNARVSAFMRAIEASKWMNSPKVVVIQSPDKKEEEHESDFTMIANQGAKSAEKPL</sequence>
<name>H8GJM5_METAL</name>
<evidence type="ECO:0000313" key="3">
    <source>
        <dbReference type="EMBL" id="EIC30385.1"/>
    </source>
</evidence>
<dbReference type="eggNOG" id="COG3166">
    <property type="taxonomic scope" value="Bacteria"/>
</dbReference>
<keyword evidence="2" id="KW-0812">Transmembrane</keyword>
<dbReference type="GO" id="GO:0043107">
    <property type="term" value="P:type IV pilus-dependent motility"/>
    <property type="evidence" value="ECO:0007669"/>
    <property type="project" value="TreeGrafter"/>
</dbReference>
<dbReference type="AlphaFoldDB" id="H8GJM5"/>
<evidence type="ECO:0000256" key="1">
    <source>
        <dbReference type="SAM" id="MobiDB-lite"/>
    </source>
</evidence>
<protein>
    <submittedName>
        <fullName evidence="3">Tfp pilus assembly protein PilN</fullName>
    </submittedName>
</protein>
<feature type="transmembrane region" description="Helical" evidence="2">
    <location>
        <begin position="21"/>
        <end position="43"/>
    </location>
</feature>
<dbReference type="STRING" id="686340.Metal_2678"/>